<sequence length="168" mass="18785">MGWMSSRDSWCLPEIRGNTQQTAETAADSVICEKLRGYRKVRYSLIYTTIDATGKALWLLTDFKATADSLIVFLDGCSTIVNDESSFACPHCGADLPARAKFCRHCGSSDDDGWKTESDEIDADDDFDYDEFVREEFSENAVVSSKLKTWQIVVILLILASMSLWVLG</sequence>
<feature type="domain" description="Zinc-ribbon" evidence="2">
    <location>
        <begin position="89"/>
        <end position="108"/>
    </location>
</feature>
<keyword evidence="1" id="KW-0812">Transmembrane</keyword>
<protein>
    <recommendedName>
        <fullName evidence="2">Zinc-ribbon domain-containing protein</fullName>
    </recommendedName>
</protein>
<evidence type="ECO:0000313" key="3">
    <source>
        <dbReference type="EMBL" id="GAA5510120.1"/>
    </source>
</evidence>
<evidence type="ECO:0000256" key="1">
    <source>
        <dbReference type="SAM" id="Phobius"/>
    </source>
</evidence>
<evidence type="ECO:0000313" key="4">
    <source>
        <dbReference type="Proteomes" id="UP001416858"/>
    </source>
</evidence>
<reference evidence="3 4" key="1">
    <citation type="submission" date="2024-02" db="EMBL/GenBank/DDBJ databases">
        <title>Rhodopirellula caenicola NBRC 110016.</title>
        <authorList>
            <person name="Ichikawa N."/>
            <person name="Katano-Makiyama Y."/>
            <person name="Hidaka K."/>
        </authorList>
    </citation>
    <scope>NUCLEOTIDE SEQUENCE [LARGE SCALE GENOMIC DNA]</scope>
    <source>
        <strain evidence="3 4">NBRC 110016</strain>
    </source>
</reference>
<proteinExistence type="predicted"/>
<keyword evidence="4" id="KW-1185">Reference proteome</keyword>
<dbReference type="Pfam" id="PF13240">
    <property type="entry name" value="Zn_Ribbon_1"/>
    <property type="match status" value="1"/>
</dbReference>
<feature type="transmembrane region" description="Helical" evidence="1">
    <location>
        <begin position="149"/>
        <end position="167"/>
    </location>
</feature>
<keyword evidence="1" id="KW-1133">Transmembrane helix</keyword>
<name>A0ABP9VYB8_9BACT</name>
<organism evidence="3 4">
    <name type="scientific">Novipirellula caenicola</name>
    <dbReference type="NCBI Taxonomy" id="1536901"/>
    <lineage>
        <taxon>Bacteria</taxon>
        <taxon>Pseudomonadati</taxon>
        <taxon>Planctomycetota</taxon>
        <taxon>Planctomycetia</taxon>
        <taxon>Pirellulales</taxon>
        <taxon>Pirellulaceae</taxon>
        <taxon>Novipirellula</taxon>
    </lineage>
</organism>
<dbReference type="EMBL" id="BAABRO010000019">
    <property type="protein sequence ID" value="GAA5510120.1"/>
    <property type="molecule type" value="Genomic_DNA"/>
</dbReference>
<accession>A0ABP9VYB8</accession>
<gene>
    <name evidence="3" type="ORF">Rcae01_05626</name>
</gene>
<dbReference type="InterPro" id="IPR038587">
    <property type="entry name" value="Ribosomal_eL40_sf"/>
</dbReference>
<dbReference type="Gene3D" id="4.10.1060.50">
    <property type="match status" value="1"/>
</dbReference>
<dbReference type="InterPro" id="IPR026870">
    <property type="entry name" value="Zinc_ribbon_dom"/>
</dbReference>
<evidence type="ECO:0000259" key="2">
    <source>
        <dbReference type="Pfam" id="PF13240"/>
    </source>
</evidence>
<dbReference type="Proteomes" id="UP001416858">
    <property type="component" value="Unassembled WGS sequence"/>
</dbReference>
<keyword evidence="1" id="KW-0472">Membrane</keyword>
<comment type="caution">
    <text evidence="3">The sequence shown here is derived from an EMBL/GenBank/DDBJ whole genome shotgun (WGS) entry which is preliminary data.</text>
</comment>